<dbReference type="Proteomes" id="UP000054053">
    <property type="component" value="Unassembled WGS sequence"/>
</dbReference>
<dbReference type="RefSeq" id="XP_042993757.1">
    <property type="nucleotide sequence ID" value="XM_043137823.1"/>
</dbReference>
<dbReference type="STRING" id="1159556.A0A063BW88"/>
<reference evidence="1" key="1">
    <citation type="journal article" date="2016" name="Genome Announc.">
        <title>Genome Sequence of Ustilaginoidea virens IPU010, a Rice Pathogenic Fungus Causing False Smut.</title>
        <authorList>
            <person name="Kumagai T."/>
            <person name="Ishii T."/>
            <person name="Terai G."/>
            <person name="Umemura M."/>
            <person name="Machida M."/>
            <person name="Asai K."/>
        </authorList>
    </citation>
    <scope>NUCLEOTIDE SEQUENCE [LARGE SCALE GENOMIC DNA]</scope>
    <source>
        <strain evidence="1">IPU010</strain>
    </source>
</reference>
<dbReference type="HOGENOM" id="CLU_031469_0_0_1"/>
<dbReference type="Proteomes" id="UP000027002">
    <property type="component" value="Chromosome 1"/>
</dbReference>
<evidence type="ECO:0000313" key="3">
    <source>
        <dbReference type="Proteomes" id="UP000027002"/>
    </source>
</evidence>
<evidence type="ECO:0000313" key="4">
    <source>
        <dbReference type="Proteomes" id="UP000054053"/>
    </source>
</evidence>
<dbReference type="InterPro" id="IPR017946">
    <property type="entry name" value="PLC-like_Pdiesterase_TIM-brl"/>
</dbReference>
<reference evidence="4" key="2">
    <citation type="journal article" date="2016" name="Genome Announc.">
        <title>Genome sequence of Ustilaginoidea virens IPU010, a rice pathogenic fungus causing false smut.</title>
        <authorList>
            <person name="Kumagai T."/>
            <person name="Ishii T."/>
            <person name="Terai G."/>
            <person name="Umemura M."/>
            <person name="Machida M."/>
            <person name="Asai K."/>
        </authorList>
    </citation>
    <scope>NUCLEOTIDE SEQUENCE [LARGE SCALE GENOMIC DNA]</scope>
    <source>
        <strain evidence="4">IPU010</strain>
    </source>
</reference>
<dbReference type="GO" id="GO:0006629">
    <property type="term" value="P:lipid metabolic process"/>
    <property type="evidence" value="ECO:0007669"/>
    <property type="project" value="InterPro"/>
</dbReference>
<name>A0A063BW88_USTVR</name>
<dbReference type="SUPFAM" id="SSF51695">
    <property type="entry name" value="PLC-like phosphodiesterases"/>
    <property type="match status" value="1"/>
</dbReference>
<dbReference type="EMBL" id="CP072753">
    <property type="protein sequence ID" value="QUC16084.1"/>
    <property type="molecule type" value="Genomic_DNA"/>
</dbReference>
<dbReference type="KEGG" id="uvi:66061103"/>
<dbReference type="Gene3D" id="3.20.20.190">
    <property type="entry name" value="Phosphatidylinositol (PI) phosphodiesterase"/>
    <property type="match status" value="1"/>
</dbReference>
<protein>
    <submittedName>
        <fullName evidence="1">Uncharacterized protein</fullName>
    </submittedName>
</protein>
<reference evidence="2" key="3">
    <citation type="submission" date="2020-03" db="EMBL/GenBank/DDBJ databases">
        <title>A mixture of massive structural variations and highly conserved coding sequences in Ustilaginoidea virens genome.</title>
        <authorList>
            <person name="Zhang K."/>
            <person name="Zhao Z."/>
            <person name="Zhang Z."/>
            <person name="Li Y."/>
            <person name="Hsiang T."/>
            <person name="Sun W."/>
        </authorList>
    </citation>
    <scope>NUCLEOTIDE SEQUENCE</scope>
    <source>
        <strain evidence="2">UV-8b</strain>
    </source>
</reference>
<dbReference type="OrthoDB" id="1046782at2759"/>
<accession>A0A063BW88</accession>
<dbReference type="GeneID" id="66061103"/>
<organism evidence="1 4">
    <name type="scientific">Ustilaginoidea virens</name>
    <name type="common">Rice false smut fungus</name>
    <name type="synonym">Villosiclava virens</name>
    <dbReference type="NCBI Taxonomy" id="1159556"/>
    <lineage>
        <taxon>Eukaryota</taxon>
        <taxon>Fungi</taxon>
        <taxon>Dikarya</taxon>
        <taxon>Ascomycota</taxon>
        <taxon>Pezizomycotina</taxon>
        <taxon>Sordariomycetes</taxon>
        <taxon>Hypocreomycetidae</taxon>
        <taxon>Hypocreales</taxon>
        <taxon>Clavicipitaceae</taxon>
        <taxon>Ustilaginoidea</taxon>
    </lineage>
</organism>
<evidence type="ECO:0000313" key="2">
    <source>
        <dbReference type="EMBL" id="QUC16084.1"/>
    </source>
</evidence>
<keyword evidence="3" id="KW-1185">Reference proteome</keyword>
<dbReference type="GO" id="GO:0008081">
    <property type="term" value="F:phosphoric diester hydrolase activity"/>
    <property type="evidence" value="ECO:0007669"/>
    <property type="project" value="InterPro"/>
</dbReference>
<dbReference type="AlphaFoldDB" id="A0A063BW88"/>
<dbReference type="EMBL" id="BBTG02000011">
    <property type="protein sequence ID" value="GAO17119.1"/>
    <property type="molecule type" value="Genomic_DNA"/>
</dbReference>
<gene>
    <name evidence="2" type="ORF">UV8b_00325</name>
    <name evidence="1" type="ORF">UVI_02026520</name>
</gene>
<proteinExistence type="predicted"/>
<evidence type="ECO:0000313" key="1">
    <source>
        <dbReference type="EMBL" id="GAO17119.1"/>
    </source>
</evidence>
<sequence>MLPLGSLKSTLAGLTGLAVVLLGLSTVNGLPTKNPLTRILAQDGHGVRTVSASNTTTTNTTTRGIVRRAEKGPENDHDTHISLINATPYRWRKVFNSSYQLDGWEHRWPEYIRPGQSVTVRVNLNGYGLRNRGDSAAEATYALEGTKLASSLQVQYRSGIPHRVYIQFRDELQTLNNARGTEHNLGFSRTPGGVGFVLAGREGDFISNDPPLQWMQSQLAEIGELPLREISMPRSHHAGLWKCEEVVGVAQPRNTQTHRLPLYDQLGNGGIRVLDVRPVRKHGKFRESHGSFVGGLYNGMLGATLKEMVAVLNSYMRDYPGELYIWDIHEGDARNGDHGFRAVDDDDRLALYTELMGLDSRANVSDGEDLTRRPLSYFVQPEQVRNGQSTVLIRLPTSWATKKHFPGAQHGFVSGINFPLRSHWSETNKEKQMVADQIESLKQARPSRGAEMFNMDWLLTQKGAQAAFPMALESIIEMSGGAWKTLYGEGFWNQLSDSTYPNMITMDDIHGNQQKAMAMVINKCLAARRCGDLGGMVKMEPEETVSSDQ</sequence>